<dbReference type="Proteomes" id="UP000028534">
    <property type="component" value="Unassembled WGS sequence"/>
</dbReference>
<evidence type="ECO:0000313" key="2">
    <source>
        <dbReference type="Proteomes" id="UP000028534"/>
    </source>
</evidence>
<sequence length="169" mass="18462">MLLRRPSPLVDPASGVLRADHFQIAYATNDIDRAQAILADRYGIGAFRRLEGPLAAGGQIRVELAWVGPVMYELLTASGPGSAIYMNRLAPGDAFQLRHHHLGYLIHDAAQWQALLDRAQADGLPVPHVSHNEGFMDSCFVDAPELGHYLEYIFPTQAGIDFFAAVPAT</sequence>
<dbReference type="EMBL" id="JGVR01000021">
    <property type="protein sequence ID" value="KEZ17542.1"/>
    <property type="molecule type" value="Genomic_DNA"/>
</dbReference>
<dbReference type="RefSeq" id="WP_037520957.1">
    <property type="nucleotide sequence ID" value="NZ_JGVR01000021.1"/>
</dbReference>
<dbReference type="AlphaFoldDB" id="A0A084EHV0"/>
<dbReference type="STRING" id="13690.AX777_04070"/>
<name>A0A084EHV0_SPHYA</name>
<dbReference type="PATRIC" id="fig|13690.10.peg.3370"/>
<evidence type="ECO:0000313" key="1">
    <source>
        <dbReference type="EMBL" id="KEZ17542.1"/>
    </source>
</evidence>
<dbReference type="SUPFAM" id="SSF54593">
    <property type="entry name" value="Glyoxalase/Bleomycin resistance protein/Dihydroxybiphenyl dioxygenase"/>
    <property type="match status" value="1"/>
</dbReference>
<accession>A0A084EHV0</accession>
<protein>
    <recommendedName>
        <fullName evidence="3">VOC domain-containing protein</fullName>
    </recommendedName>
</protein>
<dbReference type="InterPro" id="IPR029068">
    <property type="entry name" value="Glyas_Bleomycin-R_OHBP_Dase"/>
</dbReference>
<comment type="caution">
    <text evidence="1">The sequence shown here is derived from an EMBL/GenBank/DDBJ whole genome shotgun (WGS) entry which is preliminary data.</text>
</comment>
<reference evidence="1 2" key="1">
    <citation type="submission" date="2014-03" db="EMBL/GenBank/DDBJ databases">
        <title>Genome sequence of Sphingobium yanoikuyae B1.</title>
        <authorList>
            <person name="Gan H.M."/>
            <person name="Gan H.Y."/>
            <person name="Savka M.A."/>
        </authorList>
    </citation>
    <scope>NUCLEOTIDE SEQUENCE [LARGE SCALE GENOMIC DNA]</scope>
    <source>
        <strain evidence="1 2">B1</strain>
    </source>
</reference>
<evidence type="ECO:0008006" key="3">
    <source>
        <dbReference type="Google" id="ProtNLM"/>
    </source>
</evidence>
<gene>
    <name evidence="1" type="ORF">CP98_03289</name>
</gene>
<dbReference type="eggNOG" id="ENOG50314NZ">
    <property type="taxonomic scope" value="Bacteria"/>
</dbReference>
<dbReference type="Gene3D" id="3.10.180.10">
    <property type="entry name" value="2,3-Dihydroxybiphenyl 1,2-Dioxygenase, domain 1"/>
    <property type="match status" value="1"/>
</dbReference>
<proteinExistence type="predicted"/>
<organism evidence="1 2">
    <name type="scientific">Sphingobium yanoikuyae</name>
    <name type="common">Sphingomonas yanoikuyae</name>
    <dbReference type="NCBI Taxonomy" id="13690"/>
    <lineage>
        <taxon>Bacteria</taxon>
        <taxon>Pseudomonadati</taxon>
        <taxon>Pseudomonadota</taxon>
        <taxon>Alphaproteobacteria</taxon>
        <taxon>Sphingomonadales</taxon>
        <taxon>Sphingomonadaceae</taxon>
        <taxon>Sphingobium</taxon>
    </lineage>
</organism>